<keyword evidence="1" id="KW-0812">Transmembrane</keyword>
<keyword evidence="1" id="KW-0472">Membrane</keyword>
<sequence length="79" mass="8968">MQNFSDSILIILIINIISINANCYANNRKLPNKILLGRVICKDPAEIATAIFTKGNVLQQNEMNRVFVKPGTEFELFDR</sequence>
<accession>A0A6C0CA31</accession>
<name>A0A6C0CA31_9ZZZZ</name>
<dbReference type="AlphaFoldDB" id="A0A6C0CA31"/>
<feature type="transmembrane region" description="Helical" evidence="1">
    <location>
        <begin position="6"/>
        <end position="25"/>
    </location>
</feature>
<keyword evidence="1" id="KW-1133">Transmembrane helix</keyword>
<organism evidence="2">
    <name type="scientific">viral metagenome</name>
    <dbReference type="NCBI Taxonomy" id="1070528"/>
    <lineage>
        <taxon>unclassified sequences</taxon>
        <taxon>metagenomes</taxon>
        <taxon>organismal metagenomes</taxon>
    </lineage>
</organism>
<proteinExistence type="predicted"/>
<evidence type="ECO:0000313" key="2">
    <source>
        <dbReference type="EMBL" id="QHT00565.1"/>
    </source>
</evidence>
<dbReference type="EMBL" id="MN739356">
    <property type="protein sequence ID" value="QHT00565.1"/>
    <property type="molecule type" value="Genomic_DNA"/>
</dbReference>
<reference evidence="2" key="1">
    <citation type="journal article" date="2020" name="Nature">
        <title>Giant virus diversity and host interactions through global metagenomics.</title>
        <authorList>
            <person name="Schulz F."/>
            <person name="Roux S."/>
            <person name="Paez-Espino D."/>
            <person name="Jungbluth S."/>
            <person name="Walsh D.A."/>
            <person name="Denef V.J."/>
            <person name="McMahon K.D."/>
            <person name="Konstantinidis K.T."/>
            <person name="Eloe-Fadrosh E.A."/>
            <person name="Kyrpides N.C."/>
            <person name="Woyke T."/>
        </authorList>
    </citation>
    <scope>NUCLEOTIDE SEQUENCE</scope>
    <source>
        <strain evidence="2">GVMAG-M-3300020192-26</strain>
    </source>
</reference>
<evidence type="ECO:0000256" key="1">
    <source>
        <dbReference type="SAM" id="Phobius"/>
    </source>
</evidence>
<protein>
    <submittedName>
        <fullName evidence="2">Uncharacterized protein</fullName>
    </submittedName>
</protein>